<evidence type="ECO:0000313" key="8">
    <source>
        <dbReference type="Proteomes" id="UP000441208"/>
    </source>
</evidence>
<dbReference type="Proteomes" id="UP000441208">
    <property type="component" value="Unassembled WGS sequence"/>
</dbReference>
<dbReference type="AlphaFoldDB" id="A0A6A3TB49"/>
<keyword evidence="2" id="KW-1133">Transmembrane helix</keyword>
<evidence type="ECO:0000313" key="7">
    <source>
        <dbReference type="Proteomes" id="UP000429523"/>
    </source>
</evidence>
<dbReference type="InterPro" id="IPR000742">
    <property type="entry name" value="EGF"/>
</dbReference>
<feature type="transmembrane region" description="Helical" evidence="2">
    <location>
        <begin position="409"/>
        <end position="431"/>
    </location>
</feature>
<reference evidence="7 8" key="1">
    <citation type="submission" date="2018-08" db="EMBL/GenBank/DDBJ databases">
        <title>Genomic investigation of the strawberry pathogen Phytophthora fragariae indicates pathogenicity is determined by transcriptional variation in three key races.</title>
        <authorList>
            <person name="Adams T.M."/>
            <person name="Armitage A.D."/>
            <person name="Sobczyk M.K."/>
            <person name="Bates H.J."/>
            <person name="Dunwell J.M."/>
            <person name="Nellist C.F."/>
            <person name="Harrison R.J."/>
        </authorList>
    </citation>
    <scope>NUCLEOTIDE SEQUENCE [LARGE SCALE GENOMIC DNA]</scope>
    <source>
        <strain evidence="5 8">NOV-71</strain>
        <strain evidence="6 9">NOV-77</strain>
        <strain evidence="4 7">NOV-9</strain>
    </source>
</reference>
<evidence type="ECO:0000256" key="1">
    <source>
        <dbReference type="PROSITE-ProRule" id="PRU00076"/>
    </source>
</evidence>
<evidence type="ECO:0000256" key="2">
    <source>
        <dbReference type="SAM" id="Phobius"/>
    </source>
</evidence>
<evidence type="ECO:0000313" key="6">
    <source>
        <dbReference type="EMBL" id="KAE9357616.1"/>
    </source>
</evidence>
<feature type="disulfide bond" evidence="1">
    <location>
        <begin position="257"/>
        <end position="266"/>
    </location>
</feature>
<comment type="caution">
    <text evidence="1">Lacks conserved residue(s) required for the propagation of feature annotation.</text>
</comment>
<comment type="caution">
    <text evidence="5">The sequence shown here is derived from an EMBL/GenBank/DDBJ whole genome shotgun (WGS) entry which is preliminary data.</text>
</comment>
<organism evidence="5 8">
    <name type="scientific">Phytophthora fragariae</name>
    <dbReference type="NCBI Taxonomy" id="53985"/>
    <lineage>
        <taxon>Eukaryota</taxon>
        <taxon>Sar</taxon>
        <taxon>Stramenopiles</taxon>
        <taxon>Oomycota</taxon>
        <taxon>Peronosporomycetes</taxon>
        <taxon>Peronosporales</taxon>
        <taxon>Peronosporaceae</taxon>
        <taxon>Phytophthora</taxon>
    </lineage>
</organism>
<dbReference type="Proteomes" id="UP000486351">
    <property type="component" value="Unassembled WGS sequence"/>
</dbReference>
<name>A0A6A3TB49_9STRA</name>
<evidence type="ECO:0000313" key="9">
    <source>
        <dbReference type="Proteomes" id="UP000486351"/>
    </source>
</evidence>
<gene>
    <name evidence="5" type="ORF">PF007_g3334</name>
    <name evidence="6" type="ORF">PF008_g3066</name>
    <name evidence="4" type="ORF">PF009_g3686</name>
</gene>
<keyword evidence="1" id="KW-1015">Disulfide bond</keyword>
<feature type="domain" description="EGF-like" evidence="3">
    <location>
        <begin position="230"/>
        <end position="267"/>
    </location>
</feature>
<dbReference type="EMBL" id="QXFY01000090">
    <property type="protein sequence ID" value="KAE9357616.1"/>
    <property type="molecule type" value="Genomic_DNA"/>
</dbReference>
<dbReference type="EMBL" id="QXGF01000107">
    <property type="protein sequence ID" value="KAE8946688.1"/>
    <property type="molecule type" value="Genomic_DNA"/>
</dbReference>
<keyword evidence="2" id="KW-0472">Membrane</keyword>
<dbReference type="Proteomes" id="UP000429523">
    <property type="component" value="Unassembled WGS sequence"/>
</dbReference>
<dbReference type="EMBL" id="QXFZ01000097">
    <property type="protein sequence ID" value="KAE9133475.1"/>
    <property type="molecule type" value="Genomic_DNA"/>
</dbReference>
<sequence>MAVDDNTYLGNRTLVMHITSLSTDTEGLAVPSQSIGDTAILRSNVHLSTPLSYSDAEFIVRDHQDTVWPFHSATKWRSTSGSIQVTAVDDDLPGVTISTSEVIVSESTSKSNFSVSLDSAPLQDVTITISYDKDPTLFSASPLEMTFTRLNWYQPQWVDIYPVANDINDAAFPFTLNYERLIPKAKQPILLHKVTSKDERYDGLKVGTNENESSIAYVVNQGTRIVIQDDDTGCDKEYSCLNGGECLNSSSGHVCWCPPTFGMKNCCLVCGRENECAFDRIALNIRCYDGEGQAVCGSTFSTKILVSELYRMLTTKAFIALDGVVHPRLSLDSVAEAMYVVNNTRVSCVDGSERCISVSIDFMRPDLDDTSITKKLFAYQEAGSLKVSPMYIELMTPEPQYVKSSSATIGMWVFVGFCGAALTGAGGLFAARAIHAKTGHVIPDDDFPGEQTELLAVGATSPRGGVPIST</sequence>
<keyword evidence="2" id="KW-0812">Transmembrane</keyword>
<dbReference type="PROSITE" id="PS50026">
    <property type="entry name" value="EGF_3"/>
    <property type="match status" value="1"/>
</dbReference>
<accession>A0A6A3TB49</accession>
<evidence type="ECO:0000313" key="5">
    <source>
        <dbReference type="EMBL" id="KAE9133475.1"/>
    </source>
</evidence>
<dbReference type="CDD" id="cd00053">
    <property type="entry name" value="EGF"/>
    <property type="match status" value="1"/>
</dbReference>
<keyword evidence="1" id="KW-0245">EGF-like domain</keyword>
<proteinExistence type="predicted"/>
<evidence type="ECO:0000259" key="3">
    <source>
        <dbReference type="PROSITE" id="PS50026"/>
    </source>
</evidence>
<evidence type="ECO:0000313" key="4">
    <source>
        <dbReference type="EMBL" id="KAE8946688.1"/>
    </source>
</evidence>
<protein>
    <recommendedName>
        <fullName evidence="3">EGF-like domain-containing protein</fullName>
    </recommendedName>
</protein>